<feature type="region of interest" description="Disordered" evidence="1">
    <location>
        <begin position="1"/>
        <end position="61"/>
    </location>
</feature>
<accession>A0A498LD11</accession>
<dbReference type="AlphaFoldDB" id="A0A498LD11"/>
<feature type="compositionally biased region" description="Basic and acidic residues" evidence="1">
    <location>
        <begin position="1"/>
        <end position="13"/>
    </location>
</feature>
<sequence length="156" mass="16840">MGRHSSDSEDNSRGRRKRRPRGRSSSSSSSASRVTSRSKHSRRRTRSRSRDRNRAADRRIVNITQDSAENIVSYRQMQIVNITQDSAENIVSYRQMQIVNVVQYTTLVTDVTGTEIAPTAAPPEGPVTGGGAEAQIGGGAAGPTGLDPAAETEGKD</sequence>
<gene>
    <name evidence="2" type="ORF">ROHU_033015</name>
</gene>
<name>A0A498LD11_LABRO</name>
<evidence type="ECO:0000313" key="2">
    <source>
        <dbReference type="EMBL" id="RXN06120.1"/>
    </source>
</evidence>
<feature type="region of interest" description="Disordered" evidence="1">
    <location>
        <begin position="117"/>
        <end position="156"/>
    </location>
</feature>
<comment type="caution">
    <text evidence="2">The sequence shown here is derived from an EMBL/GenBank/DDBJ whole genome shotgun (WGS) entry which is preliminary data.</text>
</comment>
<evidence type="ECO:0000313" key="3">
    <source>
        <dbReference type="Proteomes" id="UP000290572"/>
    </source>
</evidence>
<dbReference type="EMBL" id="QBIY01013379">
    <property type="protein sequence ID" value="RXN06120.1"/>
    <property type="molecule type" value="Genomic_DNA"/>
</dbReference>
<feature type="compositionally biased region" description="Low complexity" evidence="1">
    <location>
        <begin position="23"/>
        <end position="35"/>
    </location>
</feature>
<keyword evidence="3" id="KW-1185">Reference proteome</keyword>
<feature type="compositionally biased region" description="Basic and acidic residues" evidence="1">
    <location>
        <begin position="48"/>
        <end position="60"/>
    </location>
</feature>
<evidence type="ECO:0000256" key="1">
    <source>
        <dbReference type="SAM" id="MobiDB-lite"/>
    </source>
</evidence>
<feature type="compositionally biased region" description="Basic residues" evidence="1">
    <location>
        <begin position="36"/>
        <end position="47"/>
    </location>
</feature>
<proteinExistence type="predicted"/>
<dbReference type="Proteomes" id="UP000290572">
    <property type="component" value="Unassembled WGS sequence"/>
</dbReference>
<feature type="compositionally biased region" description="Gly residues" evidence="1">
    <location>
        <begin position="127"/>
        <end position="142"/>
    </location>
</feature>
<protein>
    <submittedName>
        <fullName evidence="2">Uncharacterized protein</fullName>
    </submittedName>
</protein>
<organism evidence="2 3">
    <name type="scientific">Labeo rohita</name>
    <name type="common">Indian major carp</name>
    <name type="synonym">Cyprinus rohita</name>
    <dbReference type="NCBI Taxonomy" id="84645"/>
    <lineage>
        <taxon>Eukaryota</taxon>
        <taxon>Metazoa</taxon>
        <taxon>Chordata</taxon>
        <taxon>Craniata</taxon>
        <taxon>Vertebrata</taxon>
        <taxon>Euteleostomi</taxon>
        <taxon>Actinopterygii</taxon>
        <taxon>Neopterygii</taxon>
        <taxon>Teleostei</taxon>
        <taxon>Ostariophysi</taxon>
        <taxon>Cypriniformes</taxon>
        <taxon>Cyprinidae</taxon>
        <taxon>Labeoninae</taxon>
        <taxon>Labeonini</taxon>
        <taxon>Labeo</taxon>
    </lineage>
</organism>
<reference evidence="2 3" key="1">
    <citation type="submission" date="2018-03" db="EMBL/GenBank/DDBJ databases">
        <title>Draft genome sequence of Rohu Carp (Labeo rohita).</title>
        <authorList>
            <person name="Das P."/>
            <person name="Kushwaha B."/>
            <person name="Joshi C.G."/>
            <person name="Kumar D."/>
            <person name="Nagpure N.S."/>
            <person name="Sahoo L."/>
            <person name="Das S.P."/>
            <person name="Bit A."/>
            <person name="Patnaik S."/>
            <person name="Meher P.K."/>
            <person name="Jayasankar P."/>
            <person name="Koringa P.G."/>
            <person name="Patel N.V."/>
            <person name="Hinsu A.T."/>
            <person name="Kumar R."/>
            <person name="Pandey M."/>
            <person name="Agarwal S."/>
            <person name="Srivastava S."/>
            <person name="Singh M."/>
            <person name="Iquebal M.A."/>
            <person name="Jaiswal S."/>
            <person name="Angadi U.B."/>
            <person name="Kumar N."/>
            <person name="Raza M."/>
            <person name="Shah T.M."/>
            <person name="Rai A."/>
            <person name="Jena J.K."/>
        </authorList>
    </citation>
    <scope>NUCLEOTIDE SEQUENCE [LARGE SCALE GENOMIC DNA]</scope>
    <source>
        <strain evidence="2">DASCIFA01</strain>
        <tissue evidence="2">Testis</tissue>
    </source>
</reference>